<evidence type="ECO:0000313" key="2">
    <source>
        <dbReference type="Proteomes" id="UP000641514"/>
    </source>
</evidence>
<comment type="caution">
    <text evidence="1">The sequence shown here is derived from an EMBL/GenBank/DDBJ whole genome shotgun (WGS) entry which is preliminary data.</text>
</comment>
<dbReference type="Proteomes" id="UP000641514">
    <property type="component" value="Unassembled WGS sequence"/>
</dbReference>
<organism evidence="1 2">
    <name type="scientific">Hoyosella rhizosphaerae</name>
    <dbReference type="NCBI Taxonomy" id="1755582"/>
    <lineage>
        <taxon>Bacteria</taxon>
        <taxon>Bacillati</taxon>
        <taxon>Actinomycetota</taxon>
        <taxon>Actinomycetes</taxon>
        <taxon>Mycobacteriales</taxon>
        <taxon>Hoyosellaceae</taxon>
        <taxon>Hoyosella</taxon>
    </lineage>
</organism>
<accession>A0A916UI81</accession>
<dbReference type="PANTHER" id="PTHR42110">
    <property type="entry name" value="L-ASPARAGINASE, PUTATIVE (AFU_ORTHOLOGUE AFUA_3G11890)-RELATED"/>
    <property type="match status" value="1"/>
</dbReference>
<reference evidence="1" key="2">
    <citation type="submission" date="2020-09" db="EMBL/GenBank/DDBJ databases">
        <authorList>
            <person name="Sun Q."/>
            <person name="Zhou Y."/>
        </authorList>
    </citation>
    <scope>NUCLEOTIDE SEQUENCE</scope>
    <source>
        <strain evidence="1">CGMCC 1.15478</strain>
    </source>
</reference>
<dbReference type="EMBL" id="BMJH01000003">
    <property type="protein sequence ID" value="GGC73574.1"/>
    <property type="molecule type" value="Genomic_DNA"/>
</dbReference>
<name>A0A916UI81_9ACTN</name>
<evidence type="ECO:0000313" key="1">
    <source>
        <dbReference type="EMBL" id="GGC73574.1"/>
    </source>
</evidence>
<dbReference type="Pfam" id="PF06089">
    <property type="entry name" value="Asparaginase_II"/>
    <property type="match status" value="1"/>
</dbReference>
<reference evidence="1" key="1">
    <citation type="journal article" date="2014" name="Int. J. Syst. Evol. Microbiol.">
        <title>Complete genome sequence of Corynebacterium casei LMG S-19264T (=DSM 44701T), isolated from a smear-ripened cheese.</title>
        <authorList>
            <consortium name="US DOE Joint Genome Institute (JGI-PGF)"/>
            <person name="Walter F."/>
            <person name="Albersmeier A."/>
            <person name="Kalinowski J."/>
            <person name="Ruckert C."/>
        </authorList>
    </citation>
    <scope>NUCLEOTIDE SEQUENCE</scope>
    <source>
        <strain evidence="1">CGMCC 1.15478</strain>
    </source>
</reference>
<dbReference type="AlphaFoldDB" id="A0A916UI81"/>
<keyword evidence="2" id="KW-1185">Reference proteome</keyword>
<proteinExistence type="predicted"/>
<gene>
    <name evidence="1" type="ORF">GCM10011410_28400</name>
</gene>
<sequence length="318" mass="33762">MTRFVPLVEVIRSGFVECVHYGAFVVLAPDGSVIDSAGDVTGPIYPRSSNKPLQSVGLLRAGYFPSTSAHLALATASHCSEPEHIATIRDMLAEAELEENYLLCPPDLPWNERARAEVLLGDNAARKIFMNCSGKHAAMLTVCLTNKWPIDNYLDPDHPLQKLLAETIVELAGEPEHPRGVDGCGLPIIPLSLTGLARAFARLTTASPETHERRVADAVRQHPTLVSGTAMPDAVSMQTVPGLLCKSGADGVFAGALPDGSAVAFKIADGHDRPRLPLVAELLSKIGATGLENLPASPILGGSHKVGEVRAIPTTPMR</sequence>
<dbReference type="InterPro" id="IPR010349">
    <property type="entry name" value="Asparaginase_II"/>
</dbReference>
<protein>
    <submittedName>
        <fullName evidence="1">Asparaginase</fullName>
    </submittedName>
</protein>
<dbReference type="PANTHER" id="PTHR42110:SF1">
    <property type="entry name" value="L-ASPARAGINASE, PUTATIVE (AFU_ORTHOLOGUE AFUA_3G11890)-RELATED"/>
    <property type="match status" value="1"/>
</dbReference>
<dbReference type="RefSeq" id="WP_188676316.1">
    <property type="nucleotide sequence ID" value="NZ_BMJH01000003.1"/>
</dbReference>